<dbReference type="GO" id="GO:0046872">
    <property type="term" value="F:metal ion binding"/>
    <property type="evidence" value="ECO:0007669"/>
    <property type="project" value="UniProtKB-KW"/>
</dbReference>
<dbReference type="SUPFAM" id="SSF49265">
    <property type="entry name" value="Fibronectin type III"/>
    <property type="match status" value="2"/>
</dbReference>
<name>A0A848M302_PAELE</name>
<dbReference type="InterPro" id="IPR000070">
    <property type="entry name" value="Pectinesterase_cat"/>
</dbReference>
<feature type="region of interest" description="Disordered" evidence="5">
    <location>
        <begin position="1601"/>
        <end position="1632"/>
    </location>
</feature>
<dbReference type="InterPro" id="IPR013783">
    <property type="entry name" value="Ig-like_fold"/>
</dbReference>
<dbReference type="PROSITE" id="PS50853">
    <property type="entry name" value="FN3"/>
    <property type="match status" value="3"/>
</dbReference>
<evidence type="ECO:0000256" key="3">
    <source>
        <dbReference type="ARBA" id="ARBA00023085"/>
    </source>
</evidence>
<dbReference type="InterPro" id="IPR003961">
    <property type="entry name" value="FN3_dom"/>
</dbReference>
<dbReference type="GO" id="GO:0030599">
    <property type="term" value="F:pectinesterase activity"/>
    <property type="evidence" value="ECO:0007669"/>
    <property type="project" value="InterPro"/>
</dbReference>
<comment type="caution">
    <text evidence="8">The sequence shown here is derived from an EMBL/GenBank/DDBJ whole genome shotgun (WGS) entry which is preliminary data.</text>
</comment>
<dbReference type="InterPro" id="IPR052063">
    <property type="entry name" value="Polysaccharide_Lyase_1"/>
</dbReference>
<evidence type="ECO:0000259" key="7">
    <source>
        <dbReference type="PROSITE" id="PS50853"/>
    </source>
</evidence>
<dbReference type="SMART" id="SM00060">
    <property type="entry name" value="FN3"/>
    <property type="match status" value="4"/>
</dbReference>
<feature type="compositionally biased region" description="Polar residues" evidence="5">
    <location>
        <begin position="1616"/>
        <end position="1632"/>
    </location>
</feature>
<evidence type="ECO:0000256" key="2">
    <source>
        <dbReference type="ARBA" id="ARBA00022801"/>
    </source>
</evidence>
<dbReference type="InterPro" id="IPR011050">
    <property type="entry name" value="Pectin_lyase_fold/virulence"/>
</dbReference>
<evidence type="ECO:0000256" key="5">
    <source>
        <dbReference type="SAM" id="MobiDB-lite"/>
    </source>
</evidence>
<dbReference type="PANTHER" id="PTHR42970:SF1">
    <property type="entry name" value="PECTATE LYASE C-RELATED"/>
    <property type="match status" value="1"/>
</dbReference>
<keyword evidence="2" id="KW-0378">Hydrolase</keyword>
<evidence type="ECO:0000313" key="9">
    <source>
        <dbReference type="Proteomes" id="UP000565468"/>
    </source>
</evidence>
<evidence type="ECO:0000256" key="4">
    <source>
        <dbReference type="ARBA" id="ARBA00023180"/>
    </source>
</evidence>
<accession>A0A848M302</accession>
<gene>
    <name evidence="8" type="ORF">HII30_02255</name>
</gene>
<protein>
    <recommendedName>
        <fullName evidence="7">Fibronectin type-III domain-containing protein</fullName>
    </recommendedName>
</protein>
<keyword evidence="9" id="KW-1185">Reference proteome</keyword>
<evidence type="ECO:0000256" key="6">
    <source>
        <dbReference type="SAM" id="SignalP"/>
    </source>
</evidence>
<dbReference type="SUPFAM" id="SSF51126">
    <property type="entry name" value="Pectin lyase-like"/>
    <property type="match status" value="2"/>
</dbReference>
<dbReference type="Gene3D" id="2.60.40.10">
    <property type="entry name" value="Immunoglobulins"/>
    <property type="match status" value="5"/>
</dbReference>
<evidence type="ECO:0000313" key="8">
    <source>
        <dbReference type="EMBL" id="NMO94610.1"/>
    </source>
</evidence>
<dbReference type="GO" id="GO:0042545">
    <property type="term" value="P:cell wall modification"/>
    <property type="evidence" value="ECO:0007669"/>
    <property type="project" value="InterPro"/>
</dbReference>
<keyword evidence="3" id="KW-0063">Aspartyl esterase</keyword>
<organism evidence="8 9">
    <name type="scientific">Paenibacillus lemnae</name>
    <dbReference type="NCBI Taxonomy" id="1330551"/>
    <lineage>
        <taxon>Bacteria</taxon>
        <taxon>Bacillati</taxon>
        <taxon>Bacillota</taxon>
        <taxon>Bacilli</taxon>
        <taxon>Bacillales</taxon>
        <taxon>Paenibacillaceae</taxon>
        <taxon>Paenibacillus</taxon>
    </lineage>
</organism>
<keyword evidence="1" id="KW-0479">Metal-binding</keyword>
<dbReference type="Gene3D" id="2.160.20.10">
    <property type="entry name" value="Single-stranded right-handed beta-helix, Pectin lyase-like"/>
    <property type="match status" value="2"/>
</dbReference>
<dbReference type="InterPro" id="IPR012334">
    <property type="entry name" value="Pectin_lyas_fold"/>
</dbReference>
<feature type="region of interest" description="Disordered" evidence="5">
    <location>
        <begin position="29"/>
        <end position="60"/>
    </location>
</feature>
<dbReference type="PANTHER" id="PTHR42970">
    <property type="entry name" value="PECTATE LYASE C-RELATED"/>
    <property type="match status" value="1"/>
</dbReference>
<feature type="domain" description="Fibronectin type-III" evidence="7">
    <location>
        <begin position="1223"/>
        <end position="1312"/>
    </location>
</feature>
<keyword evidence="6" id="KW-0732">Signal</keyword>
<dbReference type="Pfam" id="PF17957">
    <property type="entry name" value="Big_7"/>
    <property type="match status" value="1"/>
</dbReference>
<dbReference type="Gene3D" id="2.60.120.200">
    <property type="match status" value="2"/>
</dbReference>
<feature type="chain" id="PRO_5039410800" description="Fibronectin type-III domain-containing protein" evidence="6">
    <location>
        <begin position="27"/>
        <end position="1862"/>
    </location>
</feature>
<proteinExistence type="predicted"/>
<dbReference type="Pfam" id="PF01095">
    <property type="entry name" value="Pectinesterase"/>
    <property type="match status" value="1"/>
</dbReference>
<sequence length="1862" mass="201715">MNVRAAKWLKQVLVAAMLCTSFSGGAAYAEESPEPVKPMNVSQTPAFPGAEGGGKYTTGGRGGDVYEVTTLADSGPGSLRDAVSMGNRTVVFKVGGVIELKSPLKIRGDNLTIAGQTAPGDGITVIGYPASFEGNNLILRYMRFRLGDMNETEADAFGGRYKKDIIIDHSSFSWSVDEVLSPYGNENVTVQWSVIADAMHISRHVKGRHGYGGIWGGKNTSFHHNLIAHNSSRNPAFDSTVGNSHDFRNNVVYNWGYFASYGGKGAVTNLINNYYKPGPETEVIRFMNAETTGSYYIDGNVMDGYPEYTKDNWAGVHKYPDYVKLEEPAVFANRLPDKSAEEAYEAVMQDAGATLPKRDAVDARIISDVIHRTGTHINSQNEVGGYPVIEPVVSTLADDDHDGMPNEWEISHGLDPNDPSDRNEVNEEGYTNLELYLNSITGNGSANPSAWITAPANNAVVKAGSNVRIETSVSDEDGAVSKVEFYRNGEKVGEDDSLPFSFEWSDAEDGTHYWAVKAIDDTGTAAFSTNVVVHVNKEGSIEPWASADVGSPGIPGHTQLGEDPGNITVKSAGDIGGAKDAFHFAYQEITGDAEITAKIESVTATNSEAEAGIMFRESLSEDVPFASLVVPYIRTGKRGVTLSRSAVGEQAARIQPEQEFQLPYWIKLVREGSSFTSMISPDGNQWTSVGTVNVDLPDKAYVGLVADASKANNETEKYNTSTFSNVNITAVTDNDPKTVYYVNDHYEDLELGSVPDGYRVIPDPQDADHTVTVVEVPGESTGNDSKKVLKVYDNAVGSTGFMVDFPLQTGTVVVETDFMSPALPGTSILLQVKDPEEKKTPISLEVRKPQLPVQEDEYALVYKNKNGQDVKLTDLPADNRWHNVKVIASAASNTMDIYMNNVLAATGVELRDDMSTLGLGSVLFGRTPGTGKGTYYFDNLKIYIEPAPAPKGLRAIPGNGKVQLDWDSTLGASTYTVKRSTTSGGPYETVAADISAAESTYTDTSVVNETTYYYVVTAVSELGESDPSNQVRVMPSVNAVKPQAPSGLQGLGRHTQADLSWEPVEHAVTYTVKRSEKEEGPYINAGKTAEPFYRDMGLVNGKSYYYVVTATSVAGESEESDVITVRPEAPLPAPEGITGSAGDASAVISWHAAGNASSYQVKRSTSNGGPYTVIADQVTDTRYEDSGLENGKVYYYVVSAKDSTASSANSNAVRVIPYPASSVPAPDQLQLSPGKDHVKLSWPAVEGASSYQVQRSESRDGASRVIASDLNRPEFTDTDVVTGKTYYYSVQSVNENGPGVGSYPQGASPAKIIVVAKDGTGMFSSVQAAVDSIPEGNKDRTIIYIRSGIYEEQVTVPRTKHAISFIGENKEDTIITYTRITGTGFNERATAVESDDFTAENITFANGAGAQGVAVALDLQGDRAYFNNVRMIGYQDTFFVNNTGKRVYVENSYIEGAVDFIYGPGIAVFDRSIIHNVRSGGYITAASTPESQAYGFLFINSKITGIDGIGDVYLGRPWRPFAQVLFMNTDMEEIIHKKGWHNWGRPDNEKTARYYEFNNSGPGAAAEDRVNWSKQLTPEEANLYTIPLMMKGSDNWDPTMMPALPKPGREDDAELPQTTSKLSPEQPDGQNGWYTAPVTVTLTAESEGSPVTETVYSYDGTSWFPYSGPIMLDQEGEAVSLYYRSTNAAGQEESIQSLSVSIDRSGPEIMVEMPEQGDEWNAFGKWTPVIHVNDVVSGPDHSRTAIKLDGNVIQPGESIPLHLLALGEHVFTVEGADLAGNTAVKEISFRTITSLNTMILLVKQFWNDGEIRNAGIANSLTKKLENGNTKSFKNQVRAQRGKHLSEMAADVLLRHAEALSGR</sequence>
<feature type="signal peptide" evidence="6">
    <location>
        <begin position="1"/>
        <end position="26"/>
    </location>
</feature>
<evidence type="ECO:0000256" key="1">
    <source>
        <dbReference type="ARBA" id="ARBA00022723"/>
    </source>
</evidence>
<dbReference type="InterPro" id="IPR036116">
    <property type="entry name" value="FN3_sf"/>
</dbReference>
<reference evidence="8 9" key="1">
    <citation type="submission" date="2020-04" db="EMBL/GenBank/DDBJ databases">
        <title>Paenibacillus algicola sp. nov., a novel marine bacterium producing alginate lyase.</title>
        <authorList>
            <person name="Huang H."/>
        </authorList>
    </citation>
    <scope>NUCLEOTIDE SEQUENCE [LARGE SCALE GENOMIC DNA]</scope>
    <source>
        <strain evidence="8 9">L7-75</strain>
    </source>
</reference>
<dbReference type="CDD" id="cd00063">
    <property type="entry name" value="FN3"/>
    <property type="match status" value="4"/>
</dbReference>
<feature type="domain" description="Fibronectin type-III" evidence="7">
    <location>
        <begin position="947"/>
        <end position="1039"/>
    </location>
</feature>
<feature type="compositionally biased region" description="Gly residues" evidence="5">
    <location>
        <begin position="50"/>
        <end position="60"/>
    </location>
</feature>
<dbReference type="EMBL" id="JABBPN010000002">
    <property type="protein sequence ID" value="NMO94610.1"/>
    <property type="molecule type" value="Genomic_DNA"/>
</dbReference>
<feature type="domain" description="Fibronectin type-III" evidence="7">
    <location>
        <begin position="1041"/>
        <end position="1130"/>
    </location>
</feature>
<dbReference type="Proteomes" id="UP000565468">
    <property type="component" value="Unassembled WGS sequence"/>
</dbReference>
<keyword evidence="4" id="KW-0325">Glycoprotein</keyword>